<dbReference type="SUPFAM" id="SSF53597">
    <property type="entry name" value="Dihydrofolate reductase-like"/>
    <property type="match status" value="1"/>
</dbReference>
<keyword evidence="3" id="KW-0560">Oxidoreductase</keyword>
<feature type="domain" description="Bacterial bifunctional deaminase-reductase C-terminal" evidence="4">
    <location>
        <begin position="91"/>
        <end position="221"/>
    </location>
</feature>
<evidence type="ECO:0000313" key="5">
    <source>
        <dbReference type="EMBL" id="KRO04097.1"/>
    </source>
</evidence>
<dbReference type="AlphaFoldDB" id="A0A0R2LR57"/>
<gene>
    <name evidence="5" type="ORF">IV54_GL001615</name>
</gene>
<dbReference type="InterPro" id="IPR050765">
    <property type="entry name" value="Riboflavin_Biosynth_HTPR"/>
</dbReference>
<dbReference type="PATRIC" id="fig|616990.3.peg.1709"/>
<dbReference type="Pfam" id="PF01872">
    <property type="entry name" value="RibD_C"/>
    <property type="match status" value="1"/>
</dbReference>
<dbReference type="Proteomes" id="UP000051906">
    <property type="component" value="Unassembled WGS sequence"/>
</dbReference>
<reference evidence="5 6" key="1">
    <citation type="journal article" date="2015" name="Genome Announc.">
        <title>Expanding the biotechnology potential of lactobacilli through comparative genomics of 213 strains and associated genera.</title>
        <authorList>
            <person name="Sun Z."/>
            <person name="Harris H.M."/>
            <person name="McCann A."/>
            <person name="Guo C."/>
            <person name="Argimon S."/>
            <person name="Zhang W."/>
            <person name="Yang X."/>
            <person name="Jeffery I.B."/>
            <person name="Cooney J.C."/>
            <person name="Kagawa T.F."/>
            <person name="Liu W."/>
            <person name="Song Y."/>
            <person name="Salvetti E."/>
            <person name="Wrobel A."/>
            <person name="Rasinkangas P."/>
            <person name="Parkhill J."/>
            <person name="Rea M.C."/>
            <person name="O'Sullivan O."/>
            <person name="Ritari J."/>
            <person name="Douillard F.P."/>
            <person name="Paul Ross R."/>
            <person name="Yang R."/>
            <person name="Briner A.E."/>
            <person name="Felis G.E."/>
            <person name="de Vos W.M."/>
            <person name="Barrangou R."/>
            <person name="Klaenhammer T.R."/>
            <person name="Caufield P.W."/>
            <person name="Cui Y."/>
            <person name="Zhang H."/>
            <person name="O'Toole P.W."/>
        </authorList>
    </citation>
    <scope>NUCLEOTIDE SEQUENCE [LARGE SCALE GENOMIC DNA]</scope>
    <source>
        <strain evidence="5 6">DSM 22467</strain>
    </source>
</reference>
<dbReference type="GO" id="GO:0009231">
    <property type="term" value="P:riboflavin biosynthetic process"/>
    <property type="evidence" value="ECO:0007669"/>
    <property type="project" value="InterPro"/>
</dbReference>
<dbReference type="EMBL" id="JQCA01000043">
    <property type="protein sequence ID" value="KRO04097.1"/>
    <property type="molecule type" value="Genomic_DNA"/>
</dbReference>
<dbReference type="STRING" id="616990.IV54_GL001615"/>
<proteinExistence type="predicted"/>
<dbReference type="InterPro" id="IPR002734">
    <property type="entry name" value="RibDG_C"/>
</dbReference>
<dbReference type="PANTHER" id="PTHR38011:SF7">
    <property type="entry name" value="2,5-DIAMINO-6-RIBOSYLAMINO-4(3H)-PYRIMIDINONE 5'-PHOSPHATE REDUCTASE"/>
    <property type="match status" value="1"/>
</dbReference>
<evidence type="ECO:0000313" key="6">
    <source>
        <dbReference type="Proteomes" id="UP000051906"/>
    </source>
</evidence>
<protein>
    <recommendedName>
        <fullName evidence="4">Bacterial bifunctional deaminase-reductase C-terminal domain-containing protein</fullName>
    </recommendedName>
</protein>
<keyword evidence="6" id="KW-1185">Reference proteome</keyword>
<evidence type="ECO:0000256" key="1">
    <source>
        <dbReference type="ARBA" id="ARBA00005104"/>
    </source>
</evidence>
<accession>A0A0R2LR57</accession>
<keyword evidence="2" id="KW-0521">NADP</keyword>
<dbReference type="PANTHER" id="PTHR38011">
    <property type="entry name" value="DIHYDROFOLATE REDUCTASE FAMILY PROTEIN (AFU_ORTHOLOGUE AFUA_8G06820)"/>
    <property type="match status" value="1"/>
</dbReference>
<dbReference type="GO" id="GO:0008703">
    <property type="term" value="F:5-amino-6-(5-phosphoribosylamino)uracil reductase activity"/>
    <property type="evidence" value="ECO:0007669"/>
    <property type="project" value="InterPro"/>
</dbReference>
<sequence>METSLDGKITGPFMQAADDNYQGDGDLFYHIAFDDDGYYHPQGWLSGRTTTDDNFTHYAKPQLDENAAPVPDGDFIPTTIAPQYYISIDPHGKLAWTTNQMTFMATTAQVLEVLTSQVSNAYKAFLRQLDIPYIIAGDTELDAPLAMKKLKDLFHMETVMLGGGGVLNWSFIQQGLCDELSLVLSNAADGSTDTPTLFSAVPGLSSTTPRTFTLKNVEAHDNFVWLRYLIDPKK</sequence>
<comment type="pathway">
    <text evidence="1">Cofactor biosynthesis; riboflavin biosynthesis.</text>
</comment>
<comment type="caution">
    <text evidence="5">The sequence shown here is derived from an EMBL/GenBank/DDBJ whole genome shotgun (WGS) entry which is preliminary data.</text>
</comment>
<dbReference type="Gene3D" id="3.40.430.10">
    <property type="entry name" value="Dihydrofolate Reductase, subunit A"/>
    <property type="match status" value="1"/>
</dbReference>
<organism evidence="5 6">
    <name type="scientific">Levilactobacillus paucivorans</name>
    <dbReference type="NCBI Taxonomy" id="616990"/>
    <lineage>
        <taxon>Bacteria</taxon>
        <taxon>Bacillati</taxon>
        <taxon>Bacillota</taxon>
        <taxon>Bacilli</taxon>
        <taxon>Lactobacillales</taxon>
        <taxon>Lactobacillaceae</taxon>
        <taxon>Levilactobacillus</taxon>
    </lineage>
</organism>
<dbReference type="InterPro" id="IPR024072">
    <property type="entry name" value="DHFR-like_dom_sf"/>
</dbReference>
<name>A0A0R2LR57_9LACO</name>
<evidence type="ECO:0000256" key="2">
    <source>
        <dbReference type="ARBA" id="ARBA00022857"/>
    </source>
</evidence>
<evidence type="ECO:0000256" key="3">
    <source>
        <dbReference type="ARBA" id="ARBA00023002"/>
    </source>
</evidence>
<evidence type="ECO:0000259" key="4">
    <source>
        <dbReference type="Pfam" id="PF01872"/>
    </source>
</evidence>